<evidence type="ECO:0000313" key="7">
    <source>
        <dbReference type="Proteomes" id="UP001378188"/>
    </source>
</evidence>
<keyword evidence="4 6" id="KW-0067">ATP-binding</keyword>
<dbReference type="InterPro" id="IPR013611">
    <property type="entry name" value="Transp-assoc_OB_typ2"/>
</dbReference>
<keyword evidence="7" id="KW-1185">Reference proteome</keyword>
<feature type="domain" description="ABC transporter" evidence="5">
    <location>
        <begin position="4"/>
        <end position="234"/>
    </location>
</feature>
<dbReference type="FunFam" id="3.40.50.300:FF:000425">
    <property type="entry name" value="Probable ABC transporter, ATP-binding subunit"/>
    <property type="match status" value="1"/>
</dbReference>
<dbReference type="SMART" id="SM00382">
    <property type="entry name" value="AAA"/>
    <property type="match status" value="1"/>
</dbReference>
<reference evidence="6 7" key="1">
    <citation type="submission" date="2024-02" db="EMBL/GenBank/DDBJ databases">
        <title>Genome analysis and characterization of Microbaculum marinisediminis sp. nov., isolated from marine sediment.</title>
        <authorList>
            <person name="Du Z.-J."/>
            <person name="Ye Y.-Q."/>
            <person name="Zhang Z.-R."/>
            <person name="Yuan S.-M."/>
            <person name="Zhang X.-Y."/>
        </authorList>
    </citation>
    <scope>NUCLEOTIDE SEQUENCE [LARGE SCALE GENOMIC DNA]</scope>
    <source>
        <strain evidence="6 7">SDUM1044001</strain>
    </source>
</reference>
<evidence type="ECO:0000256" key="2">
    <source>
        <dbReference type="ARBA" id="ARBA00022448"/>
    </source>
</evidence>
<dbReference type="GO" id="GO:0016887">
    <property type="term" value="F:ATP hydrolysis activity"/>
    <property type="evidence" value="ECO:0007669"/>
    <property type="project" value="InterPro"/>
</dbReference>
<dbReference type="GO" id="GO:0022857">
    <property type="term" value="F:transmembrane transporter activity"/>
    <property type="evidence" value="ECO:0007669"/>
    <property type="project" value="InterPro"/>
</dbReference>
<protein>
    <submittedName>
        <fullName evidence="6">ABC transporter ATP-binding protein</fullName>
    </submittedName>
</protein>
<dbReference type="GO" id="GO:0043190">
    <property type="term" value="C:ATP-binding cassette (ABC) transporter complex"/>
    <property type="evidence" value="ECO:0007669"/>
    <property type="project" value="InterPro"/>
</dbReference>
<dbReference type="PANTHER" id="PTHR42781">
    <property type="entry name" value="SPERMIDINE/PUTRESCINE IMPORT ATP-BINDING PROTEIN POTA"/>
    <property type="match status" value="1"/>
</dbReference>
<dbReference type="Gene3D" id="3.40.50.300">
    <property type="entry name" value="P-loop containing nucleotide triphosphate hydrolases"/>
    <property type="match status" value="1"/>
</dbReference>
<name>A0AAW9RIR8_9HYPH</name>
<proteinExistence type="inferred from homology"/>
<keyword evidence="2" id="KW-0813">Transport</keyword>
<gene>
    <name evidence="6" type="ORF">V3328_19130</name>
</gene>
<dbReference type="PANTHER" id="PTHR42781:SF4">
    <property type="entry name" value="SPERMIDINE_PUTRESCINE IMPORT ATP-BINDING PROTEIN POTA"/>
    <property type="match status" value="1"/>
</dbReference>
<dbReference type="AlphaFoldDB" id="A0AAW9RIR8"/>
<dbReference type="InterPro" id="IPR027417">
    <property type="entry name" value="P-loop_NTPase"/>
</dbReference>
<dbReference type="InterPro" id="IPR050093">
    <property type="entry name" value="ABC_SmlMolc_Importer"/>
</dbReference>
<dbReference type="GO" id="GO:0005524">
    <property type="term" value="F:ATP binding"/>
    <property type="evidence" value="ECO:0007669"/>
    <property type="project" value="UniProtKB-KW"/>
</dbReference>
<dbReference type="InterPro" id="IPR008995">
    <property type="entry name" value="Mo/tungstate-bd_C_term_dom"/>
</dbReference>
<evidence type="ECO:0000256" key="1">
    <source>
        <dbReference type="ARBA" id="ARBA00005417"/>
    </source>
</evidence>
<organism evidence="6 7">
    <name type="scientific">Microbaculum marinum</name>
    <dbReference type="NCBI Taxonomy" id="1764581"/>
    <lineage>
        <taxon>Bacteria</taxon>
        <taxon>Pseudomonadati</taxon>
        <taxon>Pseudomonadota</taxon>
        <taxon>Alphaproteobacteria</taxon>
        <taxon>Hyphomicrobiales</taxon>
        <taxon>Tepidamorphaceae</taxon>
        <taxon>Microbaculum</taxon>
    </lineage>
</organism>
<comment type="caution">
    <text evidence="6">The sequence shown here is derived from an EMBL/GenBank/DDBJ whole genome shotgun (WGS) entry which is preliminary data.</text>
</comment>
<keyword evidence="3" id="KW-0547">Nucleotide-binding</keyword>
<dbReference type="Pfam" id="PF00005">
    <property type="entry name" value="ABC_tran"/>
    <property type="match status" value="1"/>
</dbReference>
<dbReference type="PROSITE" id="PS00211">
    <property type="entry name" value="ABC_TRANSPORTER_1"/>
    <property type="match status" value="1"/>
</dbReference>
<evidence type="ECO:0000259" key="5">
    <source>
        <dbReference type="PROSITE" id="PS50893"/>
    </source>
</evidence>
<evidence type="ECO:0000313" key="6">
    <source>
        <dbReference type="EMBL" id="MEJ8573612.1"/>
    </source>
</evidence>
<comment type="similarity">
    <text evidence="1">Belongs to the ABC transporter superfamily.</text>
</comment>
<dbReference type="InterPro" id="IPR003593">
    <property type="entry name" value="AAA+_ATPase"/>
</dbReference>
<dbReference type="GO" id="GO:0015697">
    <property type="term" value="P:quaternary ammonium group transport"/>
    <property type="evidence" value="ECO:0007669"/>
    <property type="project" value="UniProtKB-ARBA"/>
</dbReference>
<accession>A0AAW9RIR8</accession>
<dbReference type="PROSITE" id="PS50893">
    <property type="entry name" value="ABC_TRANSPORTER_2"/>
    <property type="match status" value="1"/>
</dbReference>
<evidence type="ECO:0000256" key="4">
    <source>
        <dbReference type="ARBA" id="ARBA00022840"/>
    </source>
</evidence>
<sequence length="357" mass="37952">MATLQISGLTKHFGSVLAVDSFALDVEHGAFVSLLGPSGCGKSTILRMVAGLLEPDAGTIRVAGKDVTWLPPNKRNIGLVFQSYALFPHMSVFENVAFGLRRRKVDEGAIGKRVGEALEMVRLGGLERRLPKELSGGQQQRVALARAIAPQPALLLLDEPLSNLDAKLRDVMRFELRRLQQELSITTVFVTHDQEEALTMSDRICVLSQGTLHQVGSPREIYDNPATPFVAEFFGRSNGFEGTVATAGDVATVALSESVALRTTHLPAGARPGDPVHVTIRQESVNVAAANATDDGIIGTLELVSFAGSTAQFVVRLAGGIELNAETRVGRGGDLPQAGSTVSVDVAPADVIVMART</sequence>
<evidence type="ECO:0000256" key="3">
    <source>
        <dbReference type="ARBA" id="ARBA00022741"/>
    </source>
</evidence>
<dbReference type="Proteomes" id="UP001378188">
    <property type="component" value="Unassembled WGS sequence"/>
</dbReference>
<dbReference type="Pfam" id="PF08402">
    <property type="entry name" value="TOBE_2"/>
    <property type="match status" value="1"/>
</dbReference>
<dbReference type="RefSeq" id="WP_340331316.1">
    <property type="nucleotide sequence ID" value="NZ_JAZHOF010000008.1"/>
</dbReference>
<dbReference type="InterPro" id="IPR003439">
    <property type="entry name" value="ABC_transporter-like_ATP-bd"/>
</dbReference>
<dbReference type="SUPFAM" id="SSF50331">
    <property type="entry name" value="MOP-like"/>
    <property type="match status" value="1"/>
</dbReference>
<dbReference type="EMBL" id="JAZHOF010000008">
    <property type="protein sequence ID" value="MEJ8573612.1"/>
    <property type="molecule type" value="Genomic_DNA"/>
</dbReference>
<dbReference type="SUPFAM" id="SSF52540">
    <property type="entry name" value="P-loop containing nucleoside triphosphate hydrolases"/>
    <property type="match status" value="1"/>
</dbReference>
<dbReference type="Gene3D" id="2.40.50.100">
    <property type="match status" value="1"/>
</dbReference>
<dbReference type="InterPro" id="IPR017871">
    <property type="entry name" value="ABC_transporter-like_CS"/>
</dbReference>